<evidence type="ECO:0000259" key="8">
    <source>
        <dbReference type="PROSITE" id="PS51054"/>
    </source>
</evidence>
<feature type="region of interest" description="Disordered" evidence="6">
    <location>
        <begin position="444"/>
        <end position="490"/>
    </location>
</feature>
<dbReference type="SUPFAM" id="SSF158457">
    <property type="entry name" value="Orange domain-like"/>
    <property type="match status" value="1"/>
</dbReference>
<organism evidence="9 10">
    <name type="scientific">Pyrocoelia pectoralis</name>
    <dbReference type="NCBI Taxonomy" id="417401"/>
    <lineage>
        <taxon>Eukaryota</taxon>
        <taxon>Metazoa</taxon>
        <taxon>Ecdysozoa</taxon>
        <taxon>Arthropoda</taxon>
        <taxon>Hexapoda</taxon>
        <taxon>Insecta</taxon>
        <taxon>Pterygota</taxon>
        <taxon>Neoptera</taxon>
        <taxon>Endopterygota</taxon>
        <taxon>Coleoptera</taxon>
        <taxon>Polyphaga</taxon>
        <taxon>Elateriformia</taxon>
        <taxon>Elateroidea</taxon>
        <taxon>Lampyridae</taxon>
        <taxon>Lampyrinae</taxon>
        <taxon>Pyrocoelia</taxon>
    </lineage>
</organism>
<comment type="caution">
    <text evidence="9">The sequence shown here is derived from an EMBL/GenBank/DDBJ whole genome shotgun (WGS) entry which is preliminary data.</text>
</comment>
<dbReference type="InterPro" id="IPR050370">
    <property type="entry name" value="HES_HEY"/>
</dbReference>
<dbReference type="InterPro" id="IPR036638">
    <property type="entry name" value="HLH_DNA-bd_sf"/>
</dbReference>
<evidence type="ECO:0000313" key="10">
    <source>
        <dbReference type="Proteomes" id="UP001329430"/>
    </source>
</evidence>
<comment type="subcellular location">
    <subcellularLocation>
        <location evidence="1">Nucleus</location>
    </subcellularLocation>
</comment>
<feature type="domain" description="Orange" evidence="8">
    <location>
        <begin position="101"/>
        <end position="134"/>
    </location>
</feature>
<feature type="compositionally biased region" description="Polar residues" evidence="6">
    <location>
        <begin position="314"/>
        <end position="340"/>
    </location>
</feature>
<evidence type="ECO:0008006" key="11">
    <source>
        <dbReference type="Google" id="ProtNLM"/>
    </source>
</evidence>
<dbReference type="InterPro" id="IPR011598">
    <property type="entry name" value="bHLH_dom"/>
</dbReference>
<evidence type="ECO:0000256" key="6">
    <source>
        <dbReference type="SAM" id="MobiDB-lite"/>
    </source>
</evidence>
<feature type="compositionally biased region" description="Polar residues" evidence="6">
    <location>
        <begin position="459"/>
        <end position="468"/>
    </location>
</feature>
<keyword evidence="2" id="KW-0805">Transcription regulation</keyword>
<gene>
    <name evidence="9" type="ORF">RI129_006296</name>
</gene>
<dbReference type="SMART" id="SM00511">
    <property type="entry name" value="ORANGE"/>
    <property type="match status" value="1"/>
</dbReference>
<dbReference type="PROSITE" id="PS50888">
    <property type="entry name" value="BHLH"/>
    <property type="match status" value="1"/>
</dbReference>
<keyword evidence="3" id="KW-0238">DNA-binding</keyword>
<keyword evidence="5" id="KW-0539">Nucleus</keyword>
<feature type="compositionally biased region" description="Basic and acidic residues" evidence="6">
    <location>
        <begin position="23"/>
        <end position="34"/>
    </location>
</feature>
<proteinExistence type="predicted"/>
<dbReference type="GO" id="GO:0006355">
    <property type="term" value="P:regulation of DNA-templated transcription"/>
    <property type="evidence" value="ECO:0007669"/>
    <property type="project" value="InterPro"/>
</dbReference>
<evidence type="ECO:0000256" key="5">
    <source>
        <dbReference type="ARBA" id="ARBA00023242"/>
    </source>
</evidence>
<keyword evidence="4" id="KW-0804">Transcription</keyword>
<feature type="compositionally biased region" description="Low complexity" evidence="6">
    <location>
        <begin position="270"/>
        <end position="284"/>
    </location>
</feature>
<dbReference type="Gene3D" id="6.10.250.980">
    <property type="match status" value="1"/>
</dbReference>
<dbReference type="Pfam" id="PF07527">
    <property type="entry name" value="Hairy_orange"/>
    <property type="match status" value="1"/>
</dbReference>
<dbReference type="EMBL" id="JAVRBK010000004">
    <property type="protein sequence ID" value="KAK5644996.1"/>
    <property type="molecule type" value="Genomic_DNA"/>
</dbReference>
<dbReference type="InterPro" id="IPR003650">
    <property type="entry name" value="Orange_dom"/>
</dbReference>
<dbReference type="GO" id="GO:0005634">
    <property type="term" value="C:nucleus"/>
    <property type="evidence" value="ECO:0007669"/>
    <property type="project" value="UniProtKB-SubCell"/>
</dbReference>
<dbReference type="FunFam" id="4.10.280.10:FF:000009">
    <property type="entry name" value="Transcription factor HES-1"/>
    <property type="match status" value="1"/>
</dbReference>
<dbReference type="Proteomes" id="UP001329430">
    <property type="component" value="Chromosome 4"/>
</dbReference>
<dbReference type="SUPFAM" id="SSF47459">
    <property type="entry name" value="HLH, helix-loop-helix DNA-binding domain"/>
    <property type="match status" value="1"/>
</dbReference>
<dbReference type="SMART" id="SM00353">
    <property type="entry name" value="HLH"/>
    <property type="match status" value="1"/>
</dbReference>
<reference evidence="9 10" key="1">
    <citation type="journal article" date="2024" name="Insects">
        <title>An Improved Chromosome-Level Genome Assembly of the Firefly Pyrocoelia pectoralis.</title>
        <authorList>
            <person name="Fu X."/>
            <person name="Meyer-Rochow V.B."/>
            <person name="Ballantyne L."/>
            <person name="Zhu X."/>
        </authorList>
    </citation>
    <scope>NUCLEOTIDE SEQUENCE [LARGE SCALE GENOMIC DNA]</scope>
    <source>
        <strain evidence="9">XCY_ONT2</strain>
    </source>
</reference>
<feature type="region of interest" description="Disordered" evidence="6">
    <location>
        <begin position="1"/>
        <end position="35"/>
    </location>
</feature>
<evidence type="ECO:0000256" key="3">
    <source>
        <dbReference type="ARBA" id="ARBA00023125"/>
    </source>
</evidence>
<dbReference type="PROSITE" id="PS51054">
    <property type="entry name" value="ORANGE"/>
    <property type="match status" value="1"/>
</dbReference>
<evidence type="ECO:0000256" key="1">
    <source>
        <dbReference type="ARBA" id="ARBA00004123"/>
    </source>
</evidence>
<protein>
    <recommendedName>
        <fullName evidence="11">Protein deadpan</fullName>
    </recommendedName>
</protein>
<dbReference type="GO" id="GO:1990837">
    <property type="term" value="F:sequence-specific double-stranded DNA binding"/>
    <property type="evidence" value="ECO:0007669"/>
    <property type="project" value="UniProtKB-ARBA"/>
</dbReference>
<dbReference type="CDD" id="cd18913">
    <property type="entry name" value="bHLH-O_hairy_like"/>
    <property type="match status" value="1"/>
</dbReference>
<dbReference type="PANTHER" id="PTHR10985">
    <property type="entry name" value="BASIC HELIX-LOOP-HELIX TRANSCRIPTION FACTOR, HES-RELATED"/>
    <property type="match status" value="1"/>
</dbReference>
<name>A0AAN7VG65_9COLE</name>
<feature type="compositionally biased region" description="Polar residues" evidence="6">
    <location>
        <begin position="218"/>
        <end position="233"/>
    </location>
</feature>
<evidence type="ECO:0000259" key="7">
    <source>
        <dbReference type="PROSITE" id="PS50888"/>
    </source>
</evidence>
<feature type="domain" description="BHLH" evidence="7">
    <location>
        <begin position="25"/>
        <end position="82"/>
    </location>
</feature>
<dbReference type="AlphaFoldDB" id="A0AAN7VG65"/>
<dbReference type="GO" id="GO:0046983">
    <property type="term" value="F:protein dimerization activity"/>
    <property type="evidence" value="ECO:0007669"/>
    <property type="project" value="InterPro"/>
</dbReference>
<feature type="region of interest" description="Disordered" evidence="6">
    <location>
        <begin position="216"/>
        <end position="244"/>
    </location>
</feature>
<evidence type="ECO:0000256" key="2">
    <source>
        <dbReference type="ARBA" id="ARBA00023015"/>
    </source>
</evidence>
<feature type="compositionally biased region" description="Low complexity" evidence="6">
    <location>
        <begin position="448"/>
        <end position="458"/>
    </location>
</feature>
<dbReference type="Gene3D" id="4.10.280.10">
    <property type="entry name" value="Helix-loop-helix DNA-binding domain"/>
    <property type="match status" value="1"/>
</dbReference>
<evidence type="ECO:0000256" key="4">
    <source>
        <dbReference type="ARBA" id="ARBA00023163"/>
    </source>
</evidence>
<feature type="region of interest" description="Disordered" evidence="6">
    <location>
        <begin position="256"/>
        <end position="340"/>
    </location>
</feature>
<evidence type="ECO:0000313" key="9">
    <source>
        <dbReference type="EMBL" id="KAK5644996.1"/>
    </source>
</evidence>
<dbReference type="Pfam" id="PF00010">
    <property type="entry name" value="HLH"/>
    <property type="match status" value="1"/>
</dbReference>
<sequence>MPISEDEYDSRPSYEPSSTMSKAELRKTHKPIMEKRRRARINHCLNEIKSLILDAMKKDPARHSKLEKADILEMAVKHLQNVQRQQLALAMASDPSVLRKFKAGFNECAEEVNRYISNLEGMDAGLQQRIASHLSKCISGIEQIVHLNFPGFGGVPFLTNTTNLFSTTSENVAETSGDQNNNPSIQVPQSLQVIPSRLPTGEFALLVPNSGNLPYFPTVSSPTQNSQGSSQDLPNKPLPTRPSAFVSVIPSTFNTLLSQSKSPPKQPFKLLSPPQSPSSSSGSLRQEDEISTLNRDLPSPRGFRPVNPTRINHHSTLPQRSSATEQSFVTSSSEINLSTSQQTVQTEVKTIRFPIQKFSSPQKLAEPLSIITNQSERYKHAQILDETANYEENIQRGIKRKSEYPHSGLLTVAAPSSKIMKTYHHPNISDFRISKHSEVLFQDFSHPQSSSESEQTSELNFQKNYQVPSTSTSSESKSEEQPNSDMWRPW</sequence>
<accession>A0AAN7VG65</accession>
<keyword evidence="10" id="KW-1185">Reference proteome</keyword>